<feature type="region of interest" description="Disordered" evidence="1">
    <location>
        <begin position="483"/>
        <end position="523"/>
    </location>
</feature>
<gene>
    <name evidence="5" type="ORF">EUTSA_v10005843mg</name>
</gene>
<dbReference type="PANTHER" id="PTHR45979:SF6">
    <property type="entry name" value="NUCLEOTIDYLTRANSFERASE DOMAIN PROTEIN"/>
    <property type="match status" value="1"/>
</dbReference>
<feature type="region of interest" description="Disordered" evidence="1">
    <location>
        <begin position="588"/>
        <end position="610"/>
    </location>
</feature>
<dbReference type="STRING" id="72664.V4NEE5"/>
<dbReference type="InterPro" id="IPR043519">
    <property type="entry name" value="NT_sf"/>
</dbReference>
<feature type="domain" description="PAP/OAS1 substrate-binding-related" evidence="4">
    <location>
        <begin position="179"/>
        <end position="369"/>
    </location>
</feature>
<feature type="region of interest" description="Disordered" evidence="1">
    <location>
        <begin position="1"/>
        <end position="35"/>
    </location>
</feature>
<dbReference type="Pfam" id="PF22600">
    <property type="entry name" value="MTPAP-like_central"/>
    <property type="match status" value="1"/>
</dbReference>
<dbReference type="Gene3D" id="1.10.1410.10">
    <property type="match status" value="1"/>
</dbReference>
<dbReference type="KEGG" id="eus:EUTSA_v10005843mg"/>
<dbReference type="InterPro" id="IPR058921">
    <property type="entry name" value="PAP/OAS1-rel"/>
</dbReference>
<dbReference type="InterPro" id="IPR054708">
    <property type="entry name" value="MTPAP-like_central"/>
</dbReference>
<feature type="compositionally biased region" description="Basic and acidic residues" evidence="1">
    <location>
        <begin position="496"/>
        <end position="523"/>
    </location>
</feature>
<keyword evidence="2" id="KW-0812">Transmembrane</keyword>
<sequence>MGDIQERLSVSSSSSSSSSSLSLSTAQPKGDSLPIDGESWMIAEERAHEILNTIQPAVVSDRSRNEIIDYVRSLIMSHYGIEVFSFGSVPLKTYLPDGDIDLTVLTKQNVEDKFLEKLFDTLKSEEGESKFHVTDVQLIPAQVKVLKCNIRNIHVDISCNQTAGLCALCFLEQVDQLFGRDHLFKRSIILIKSWCYYESRILGANTGLISTYALAVLVLFIINLFHTSLSGPLAVLYKFLDYYGSFDWSNYCICVSGPVPISCLPELVAVSPENGHELLLDEKFIRDCVQLYSAPTKAVETNGLEFTIKHLNIVDPLKHSNNLGKSVTKGNFQRIRHAFTLGARKLRDVLSLPGETMGWRLEKFFGNSLERNGKGQRLDVNDPVTAFGTGRSELSELSGDFEGYFGRLVYGQMYHGYSLPGTFQHSYIPVASQVRDASAWDIVRRRKNEIYLGGLNGSTSVQPLPLQSLDIVCQNMGKTRGTGTYIPDMSQQLNSDRFRDSGNENSSTHHLEASAEAKDDDGASRCCNVSGEVSTCASIEGEICVKSETSTNPDQHVLKSPRLGNLEIDAICQSSPPENHLVEVSISSRTLGMENGKEKESKSSQTLNGS</sequence>
<evidence type="ECO:0000259" key="3">
    <source>
        <dbReference type="Pfam" id="PF22600"/>
    </source>
</evidence>
<dbReference type="Gene3D" id="3.30.460.10">
    <property type="entry name" value="Beta Polymerase, domain 2"/>
    <property type="match status" value="1"/>
</dbReference>
<feature type="domain" description="Poly(A) RNA polymerase mitochondrial-like central palm" evidence="3">
    <location>
        <begin position="47"/>
        <end position="165"/>
    </location>
</feature>
<dbReference type="SUPFAM" id="SSF81631">
    <property type="entry name" value="PAP/OAS1 substrate-binding domain"/>
    <property type="match status" value="1"/>
</dbReference>
<evidence type="ECO:0000313" key="5">
    <source>
        <dbReference type="EMBL" id="ESQ44451.1"/>
    </source>
</evidence>
<evidence type="ECO:0000259" key="4">
    <source>
        <dbReference type="Pfam" id="PF26180"/>
    </source>
</evidence>
<organism evidence="5 6">
    <name type="scientific">Eutrema salsugineum</name>
    <name type="common">Saltwater cress</name>
    <name type="synonym">Sisymbrium salsugineum</name>
    <dbReference type="NCBI Taxonomy" id="72664"/>
    <lineage>
        <taxon>Eukaryota</taxon>
        <taxon>Viridiplantae</taxon>
        <taxon>Streptophyta</taxon>
        <taxon>Embryophyta</taxon>
        <taxon>Tracheophyta</taxon>
        <taxon>Spermatophyta</taxon>
        <taxon>Magnoliopsida</taxon>
        <taxon>eudicotyledons</taxon>
        <taxon>Gunneridae</taxon>
        <taxon>Pentapetalae</taxon>
        <taxon>rosids</taxon>
        <taxon>malvids</taxon>
        <taxon>Brassicales</taxon>
        <taxon>Brassicaceae</taxon>
        <taxon>Eutremeae</taxon>
        <taxon>Eutrema</taxon>
    </lineage>
</organism>
<dbReference type="OrthoDB" id="273917at2759"/>
<dbReference type="EMBL" id="KI517455">
    <property type="protein sequence ID" value="ESQ44451.1"/>
    <property type="molecule type" value="Genomic_DNA"/>
</dbReference>
<dbReference type="SUPFAM" id="SSF81301">
    <property type="entry name" value="Nucleotidyltransferase"/>
    <property type="match status" value="1"/>
</dbReference>
<evidence type="ECO:0000313" key="6">
    <source>
        <dbReference type="Proteomes" id="UP000030689"/>
    </source>
</evidence>
<dbReference type="Pfam" id="PF26180">
    <property type="entry name" value="PAP-OAS1"/>
    <property type="match status" value="1"/>
</dbReference>
<dbReference type="CDD" id="cd05402">
    <property type="entry name" value="NT_PAP_TUTase"/>
    <property type="match status" value="1"/>
</dbReference>
<dbReference type="AlphaFoldDB" id="V4NEE5"/>
<dbReference type="InterPro" id="IPR058920">
    <property type="entry name" value="PAP-OAS1-bd-rel"/>
</dbReference>
<keyword evidence="2" id="KW-0472">Membrane</keyword>
<reference evidence="5 6" key="1">
    <citation type="journal article" date="2013" name="Front. Plant Sci.">
        <title>The Reference Genome of the Halophytic Plant Eutrema salsugineum.</title>
        <authorList>
            <person name="Yang R."/>
            <person name="Jarvis D.E."/>
            <person name="Chen H."/>
            <person name="Beilstein M.A."/>
            <person name="Grimwood J."/>
            <person name="Jenkins J."/>
            <person name="Shu S."/>
            <person name="Prochnik S."/>
            <person name="Xin M."/>
            <person name="Ma C."/>
            <person name="Schmutz J."/>
            <person name="Wing R.A."/>
            <person name="Mitchell-Olds T."/>
            <person name="Schumaker K.S."/>
            <person name="Wang X."/>
        </authorList>
    </citation>
    <scope>NUCLEOTIDE SEQUENCE [LARGE SCALE GENOMIC DNA]</scope>
</reference>
<proteinExistence type="predicted"/>
<protein>
    <submittedName>
        <fullName evidence="5">Uncharacterized protein</fullName>
    </submittedName>
</protein>
<dbReference type="OMA" id="ILCTIQP"/>
<evidence type="ECO:0000256" key="1">
    <source>
        <dbReference type="SAM" id="MobiDB-lite"/>
    </source>
</evidence>
<name>V4NEE5_EUTSA</name>
<evidence type="ECO:0000256" key="2">
    <source>
        <dbReference type="SAM" id="Phobius"/>
    </source>
</evidence>
<dbReference type="PANTHER" id="PTHR45979">
    <property type="entry name" value="PAP/OAS1 SUBSTRATE-BINDING DOMAIN SUPERFAMILY"/>
    <property type="match status" value="1"/>
</dbReference>
<dbReference type="eggNOG" id="KOG1906">
    <property type="taxonomic scope" value="Eukaryota"/>
</dbReference>
<keyword evidence="2" id="KW-1133">Transmembrane helix</keyword>
<keyword evidence="6" id="KW-1185">Reference proteome</keyword>
<feature type="transmembrane region" description="Helical" evidence="2">
    <location>
        <begin position="202"/>
        <end position="225"/>
    </location>
</feature>
<dbReference type="Gramene" id="ESQ44451">
    <property type="protein sequence ID" value="ESQ44451"/>
    <property type="gene ID" value="EUTSA_v10005843mg"/>
</dbReference>
<dbReference type="Proteomes" id="UP000030689">
    <property type="component" value="Unassembled WGS sequence"/>
</dbReference>
<accession>V4NEE5</accession>
<feature type="compositionally biased region" description="Low complexity" evidence="1">
    <location>
        <begin position="8"/>
        <end position="24"/>
    </location>
</feature>